<dbReference type="Proteomes" id="UP000054350">
    <property type="component" value="Unassembled WGS sequence"/>
</dbReference>
<dbReference type="VEuPathDB" id="FungiDB:AMAG_18640"/>
<dbReference type="EMBL" id="GG745338">
    <property type="protein sequence ID" value="KNE61488.1"/>
    <property type="molecule type" value="Genomic_DNA"/>
</dbReference>
<feature type="compositionally biased region" description="Polar residues" evidence="1">
    <location>
        <begin position="95"/>
        <end position="107"/>
    </location>
</feature>
<organism evidence="2 3">
    <name type="scientific">Allomyces macrogynus (strain ATCC 38327)</name>
    <name type="common">Allomyces javanicus var. macrogynus</name>
    <dbReference type="NCBI Taxonomy" id="578462"/>
    <lineage>
        <taxon>Eukaryota</taxon>
        <taxon>Fungi</taxon>
        <taxon>Fungi incertae sedis</taxon>
        <taxon>Blastocladiomycota</taxon>
        <taxon>Blastocladiomycetes</taxon>
        <taxon>Blastocladiales</taxon>
        <taxon>Blastocladiaceae</taxon>
        <taxon>Allomyces</taxon>
    </lineage>
</organism>
<sequence>MAATHLLHLHDDLLMATSHPHVSPEAIAEHLHQTNEPTIVIAPPASRMGKSKMRLHPMGPTAATLGTRSPHDAQPMSAISAPGPSHLGQLPNRRPSMSSRTSSNGAV</sequence>
<reference evidence="2 3" key="1">
    <citation type="submission" date="2009-11" db="EMBL/GenBank/DDBJ databases">
        <title>Annotation of Allomyces macrogynus ATCC 38327.</title>
        <authorList>
            <consortium name="The Broad Institute Genome Sequencing Platform"/>
            <person name="Russ C."/>
            <person name="Cuomo C."/>
            <person name="Burger G."/>
            <person name="Gray M.W."/>
            <person name="Holland P.W.H."/>
            <person name="King N."/>
            <person name="Lang F.B.F."/>
            <person name="Roger A.J."/>
            <person name="Ruiz-Trillo I."/>
            <person name="Young S.K."/>
            <person name="Zeng Q."/>
            <person name="Gargeya S."/>
            <person name="Fitzgerald M."/>
            <person name="Haas B."/>
            <person name="Abouelleil A."/>
            <person name="Alvarado L."/>
            <person name="Arachchi H.M."/>
            <person name="Berlin A."/>
            <person name="Chapman S.B."/>
            <person name="Gearin G."/>
            <person name="Goldberg J."/>
            <person name="Griggs A."/>
            <person name="Gujja S."/>
            <person name="Hansen M."/>
            <person name="Heiman D."/>
            <person name="Howarth C."/>
            <person name="Larimer J."/>
            <person name="Lui A."/>
            <person name="MacDonald P.J.P."/>
            <person name="McCowen C."/>
            <person name="Montmayeur A."/>
            <person name="Murphy C."/>
            <person name="Neiman D."/>
            <person name="Pearson M."/>
            <person name="Priest M."/>
            <person name="Roberts A."/>
            <person name="Saif S."/>
            <person name="Shea T."/>
            <person name="Sisk P."/>
            <person name="Stolte C."/>
            <person name="Sykes S."/>
            <person name="Wortman J."/>
            <person name="Nusbaum C."/>
            <person name="Birren B."/>
        </authorList>
    </citation>
    <scope>NUCLEOTIDE SEQUENCE [LARGE SCALE GENOMIC DNA]</scope>
    <source>
        <strain evidence="2 3">ATCC 38327</strain>
    </source>
</reference>
<feature type="region of interest" description="Disordered" evidence="1">
    <location>
        <begin position="50"/>
        <end position="107"/>
    </location>
</feature>
<keyword evidence="3" id="KW-1185">Reference proteome</keyword>
<name>A0A0L0SG68_ALLM3</name>
<evidence type="ECO:0000313" key="2">
    <source>
        <dbReference type="EMBL" id="KNE61488.1"/>
    </source>
</evidence>
<reference evidence="2 3" key="2">
    <citation type="submission" date="2009-11" db="EMBL/GenBank/DDBJ databases">
        <title>The Genome Sequence of Allomyces macrogynus strain ATCC 38327.</title>
        <authorList>
            <consortium name="The Broad Institute Genome Sequencing Platform"/>
            <person name="Russ C."/>
            <person name="Cuomo C."/>
            <person name="Shea T."/>
            <person name="Young S.K."/>
            <person name="Zeng Q."/>
            <person name="Koehrsen M."/>
            <person name="Haas B."/>
            <person name="Borodovsky M."/>
            <person name="Guigo R."/>
            <person name="Alvarado L."/>
            <person name="Berlin A."/>
            <person name="Borenstein D."/>
            <person name="Chen Z."/>
            <person name="Engels R."/>
            <person name="Freedman E."/>
            <person name="Gellesch M."/>
            <person name="Goldberg J."/>
            <person name="Griggs A."/>
            <person name="Gujja S."/>
            <person name="Heiman D."/>
            <person name="Hepburn T."/>
            <person name="Howarth C."/>
            <person name="Jen D."/>
            <person name="Larson L."/>
            <person name="Lewis B."/>
            <person name="Mehta T."/>
            <person name="Park D."/>
            <person name="Pearson M."/>
            <person name="Roberts A."/>
            <person name="Saif S."/>
            <person name="Shenoy N."/>
            <person name="Sisk P."/>
            <person name="Stolte C."/>
            <person name="Sykes S."/>
            <person name="Walk T."/>
            <person name="White J."/>
            <person name="Yandava C."/>
            <person name="Burger G."/>
            <person name="Gray M.W."/>
            <person name="Holland P.W.H."/>
            <person name="King N."/>
            <person name="Lang F.B.F."/>
            <person name="Roger A.J."/>
            <person name="Ruiz-Trillo I."/>
            <person name="Lander E."/>
            <person name="Nusbaum C."/>
        </authorList>
    </citation>
    <scope>NUCLEOTIDE SEQUENCE [LARGE SCALE GENOMIC DNA]</scope>
    <source>
        <strain evidence="2 3">ATCC 38327</strain>
    </source>
</reference>
<evidence type="ECO:0000256" key="1">
    <source>
        <dbReference type="SAM" id="MobiDB-lite"/>
    </source>
</evidence>
<dbReference type="AlphaFoldDB" id="A0A0L0SG68"/>
<protein>
    <submittedName>
        <fullName evidence="2">Uncharacterized protein</fullName>
    </submittedName>
</protein>
<proteinExistence type="predicted"/>
<evidence type="ECO:0000313" key="3">
    <source>
        <dbReference type="Proteomes" id="UP000054350"/>
    </source>
</evidence>
<accession>A0A0L0SG68</accession>
<gene>
    <name evidence="2" type="ORF">AMAG_18640</name>
</gene>